<comment type="caution">
    <text evidence="3">The sequence shown here is derived from an EMBL/GenBank/DDBJ whole genome shotgun (WGS) entry which is preliminary data.</text>
</comment>
<dbReference type="InterPro" id="IPR037119">
    <property type="entry name" value="Haem_oxidase_HugZ-like_sf"/>
</dbReference>
<dbReference type="GO" id="GO:0005737">
    <property type="term" value="C:cytoplasm"/>
    <property type="evidence" value="ECO:0007669"/>
    <property type="project" value="UniProtKB-ARBA"/>
</dbReference>
<evidence type="ECO:0000259" key="1">
    <source>
        <dbReference type="Pfam" id="PF10615"/>
    </source>
</evidence>
<dbReference type="InterPro" id="IPR055343">
    <property type="entry name" value="CREG_beta-barrel"/>
</dbReference>
<dbReference type="InterPro" id="IPR012349">
    <property type="entry name" value="Split_barrel_FMN-bd"/>
</dbReference>
<protein>
    <submittedName>
        <fullName evidence="3">HugZ family protein</fullName>
    </submittedName>
</protein>
<feature type="domain" description="DUF2470" evidence="1">
    <location>
        <begin position="176"/>
        <end position="244"/>
    </location>
</feature>
<evidence type="ECO:0000313" key="4">
    <source>
        <dbReference type="Proteomes" id="UP000541109"/>
    </source>
</evidence>
<evidence type="ECO:0000313" key="3">
    <source>
        <dbReference type="EMBL" id="MBA5777834.1"/>
    </source>
</evidence>
<keyword evidence="4" id="KW-1185">Reference proteome</keyword>
<dbReference type="AlphaFoldDB" id="A0A839AFX2"/>
<accession>A0A839AFX2</accession>
<gene>
    <name evidence="3" type="ORF">H2509_11940</name>
</gene>
<dbReference type="Pfam" id="PF13883">
    <property type="entry name" value="CREG_beta-barrel"/>
    <property type="match status" value="1"/>
</dbReference>
<dbReference type="PANTHER" id="PTHR13343:SF17">
    <property type="entry name" value="CELLULAR REPRESSOR OF E1A-STIMULATED GENES, ISOFORM A"/>
    <property type="match status" value="1"/>
</dbReference>
<reference evidence="3 4" key="1">
    <citation type="submission" date="2020-07" db="EMBL/GenBank/DDBJ databases">
        <title>Stappia sp., F7233, whole genome shotgun sequencing project.</title>
        <authorList>
            <person name="Jiang S."/>
            <person name="Liu Z.W."/>
            <person name="Du Z.J."/>
        </authorList>
    </citation>
    <scope>NUCLEOTIDE SEQUENCE [LARGE SCALE GENOMIC DNA]</scope>
    <source>
        <strain evidence="3 4">F7233</strain>
    </source>
</reference>
<dbReference type="Proteomes" id="UP000541109">
    <property type="component" value="Unassembled WGS sequence"/>
</dbReference>
<proteinExistence type="predicted"/>
<evidence type="ECO:0000259" key="2">
    <source>
        <dbReference type="Pfam" id="PF13883"/>
    </source>
</evidence>
<dbReference type="EMBL" id="JACFXV010000053">
    <property type="protein sequence ID" value="MBA5777834.1"/>
    <property type="molecule type" value="Genomic_DNA"/>
</dbReference>
<dbReference type="Gene3D" id="2.30.110.10">
    <property type="entry name" value="Electron Transport, Fmn-binding Protein, Chain A"/>
    <property type="match status" value="1"/>
</dbReference>
<feature type="domain" description="CREG-like beta-barrel" evidence="2">
    <location>
        <begin position="10"/>
        <end position="158"/>
    </location>
</feature>
<dbReference type="RefSeq" id="WP_182165552.1">
    <property type="nucleotide sequence ID" value="NZ_JACFXV010000053.1"/>
</dbReference>
<dbReference type="SUPFAM" id="SSF50475">
    <property type="entry name" value="FMN-binding split barrel"/>
    <property type="match status" value="1"/>
</dbReference>
<dbReference type="PANTHER" id="PTHR13343">
    <property type="entry name" value="CREG1 PROTEIN"/>
    <property type="match status" value="1"/>
</dbReference>
<dbReference type="Gene3D" id="3.20.180.10">
    <property type="entry name" value="PNP-oxidase-like"/>
    <property type="match status" value="1"/>
</dbReference>
<name>A0A839AFX2_9HYPH</name>
<organism evidence="3 4">
    <name type="scientific">Stappia albiluteola</name>
    <dbReference type="NCBI Taxonomy" id="2758565"/>
    <lineage>
        <taxon>Bacteria</taxon>
        <taxon>Pseudomonadati</taxon>
        <taxon>Pseudomonadota</taxon>
        <taxon>Alphaproteobacteria</taxon>
        <taxon>Hyphomicrobiales</taxon>
        <taxon>Stappiaceae</taxon>
        <taxon>Stappia</taxon>
    </lineage>
</organism>
<dbReference type="InterPro" id="IPR019595">
    <property type="entry name" value="DUF2470"/>
</dbReference>
<sequence>MTETRSVLRPTDDEARALARRLIRSARHGALAVLEAGTGIPLASRVAVATETDGAPLILVSTLSAHTSGLANNPVCSLLLGEPGKGDPLAHPRLTLVGVAERLAEGTVEEAHARRRYITRHPKARLYADFSDFGLFRILPERANLNGGFGKAYELTRDDLVVDQARLAGFAEVEPSAIEHMNADHLEAIGLYARVFGNAAEAEWRLAGLDPDGMDLIAGEQTLRVDFEPPLAKPDELRERLVEMARVARAQIGHPAAGFA</sequence>
<dbReference type="Pfam" id="PF10615">
    <property type="entry name" value="DUF2470"/>
    <property type="match status" value="1"/>
</dbReference>